<protein>
    <submittedName>
        <fullName evidence="1">SWPV1-202</fullName>
    </submittedName>
</protein>
<dbReference type="Proteomes" id="UP000315116">
    <property type="component" value="Segment"/>
</dbReference>
<name>A0A1V0S821_CNPV</name>
<dbReference type="EMBL" id="KX857216">
    <property type="protein sequence ID" value="ARF02776.1"/>
    <property type="molecule type" value="Genomic_DNA"/>
</dbReference>
<gene>
    <name evidence="1" type="primary">SWPV1-202</name>
</gene>
<sequence>MINQVRLILVLSIYYCNVYAGLKYCPGMHPGEACCYTLLDPPGHKVPNAFKDLYFTDGKCGSCTRYACGVVGVDSSGFNHCGTQDSYWVKEVSKRLGV</sequence>
<reference evidence="1 2" key="1">
    <citation type="journal article" date="2017" name="BMC Genomics">
        <title>Genomic characterization of two novel pathogenic avipoxviruses isolated from pacific shearwaters (Ardenna spp.).</title>
        <authorList>
            <person name="Sarker S."/>
            <person name="Das S."/>
            <person name="Lavers J.L."/>
            <person name="Hutton I."/>
            <person name="Helbig K."/>
            <person name="Imbery J."/>
            <person name="Upton C."/>
            <person name="Raidal S.R."/>
        </authorList>
    </citation>
    <scope>NUCLEOTIDE SEQUENCE [LARGE SCALE GENOMIC DNA]</scope>
    <source>
        <strain evidence="1 2">SWPV-1</strain>
    </source>
</reference>
<evidence type="ECO:0000313" key="1">
    <source>
        <dbReference type="EMBL" id="ARF02776.1"/>
    </source>
</evidence>
<organism evidence="1 2">
    <name type="scientific">Shearwaterpox virus</name>
    <dbReference type="NCBI Taxonomy" id="1974596"/>
    <lineage>
        <taxon>Viruses</taxon>
        <taxon>Varidnaviria</taxon>
        <taxon>Bamfordvirae</taxon>
        <taxon>Nucleocytoviricota</taxon>
        <taxon>Pokkesviricetes</taxon>
        <taxon>Chitovirales</taxon>
        <taxon>Poxviridae</taxon>
        <taxon>Chordopoxvirinae</taxon>
        <taxon>Avipoxvirus</taxon>
        <taxon>Avipoxvirus canarypox</taxon>
        <taxon>Canarypox virus</taxon>
    </lineage>
</organism>
<evidence type="ECO:0000313" key="2">
    <source>
        <dbReference type="Proteomes" id="UP000315116"/>
    </source>
</evidence>
<accession>A0A1V0S821</accession>
<proteinExistence type="predicted"/>